<evidence type="ECO:0000256" key="8">
    <source>
        <dbReference type="SAM" id="SignalP"/>
    </source>
</evidence>
<dbReference type="RefSeq" id="WP_066882408.1">
    <property type="nucleotide sequence ID" value="NZ_LODL01000019.1"/>
</dbReference>
<evidence type="ECO:0000256" key="6">
    <source>
        <dbReference type="ARBA" id="ARBA00023136"/>
    </source>
</evidence>
<sequence length="426" mass="45408">MQKIITPRLIPALIAVAFSGTASAAGFQLLEQNASGLGNAYAGSAAVADNASTIYYNPAGMTQLQNIEVSGGLTAVNTSFKYNNEGSTGLGALANSGNGGDGGDLGLIPNGYVSWAVSKDLYLGLGIGAPFGMRTKYDDRWVGAAQSTHFDIKTVNINPSIAYRVNDVVSIGGGLNWQHLEADYRRLTAVTASGVNSPLKLTLEDDSWGWNIGALFKLAPTTKLGVSYRSKMKYETTGKIEISGTLASNSSDAKADITLPDTFVMSLTHALSDKWELLGDVSWTGWSSIPKVDVIRASATRNGLFASGTNAQVLDTEFRDTWRVALGANYKLSSDWALKGGIAYDQTPVRDAATRLVSLPDNNRTWFSAGAQWKATKSTTLDVGATYLYLKDAKIDNNQVAQGRGRVTGTYEDSAWIFGGQLSMAF</sequence>
<dbReference type="Proteomes" id="UP000070186">
    <property type="component" value="Unassembled WGS sequence"/>
</dbReference>
<evidence type="ECO:0000256" key="2">
    <source>
        <dbReference type="ARBA" id="ARBA00008163"/>
    </source>
</evidence>
<keyword evidence="7" id="KW-0998">Cell outer membrane</keyword>
<name>A0A133XIA4_9RHOO</name>
<reference evidence="9 10" key="1">
    <citation type="submission" date="2015-12" db="EMBL/GenBank/DDBJ databases">
        <title>Nitrous oxide reduction kinetics distinguish bacteria harboring typical versus atypical NosZ.</title>
        <authorList>
            <person name="Yoon S."/>
            <person name="Nissen S."/>
            <person name="Park D."/>
            <person name="Sanford R.A."/>
            <person name="Loeffler F.E."/>
        </authorList>
    </citation>
    <scope>NUCLEOTIDE SEQUENCE [LARGE SCALE GENOMIC DNA]</scope>
    <source>
        <strain evidence="9 10">ATCC BAA-841</strain>
    </source>
</reference>
<evidence type="ECO:0000313" key="9">
    <source>
        <dbReference type="EMBL" id="KXB30662.1"/>
    </source>
</evidence>
<dbReference type="PANTHER" id="PTHR35093">
    <property type="entry name" value="OUTER MEMBRANE PROTEIN NMB0088-RELATED"/>
    <property type="match status" value="1"/>
</dbReference>
<keyword evidence="6" id="KW-0472">Membrane</keyword>
<organism evidence="9 10">
    <name type="scientific">Dechloromonas denitrificans</name>
    <dbReference type="NCBI Taxonomy" id="281362"/>
    <lineage>
        <taxon>Bacteria</taxon>
        <taxon>Pseudomonadati</taxon>
        <taxon>Pseudomonadota</taxon>
        <taxon>Betaproteobacteria</taxon>
        <taxon>Rhodocyclales</taxon>
        <taxon>Azonexaceae</taxon>
        <taxon>Dechloromonas</taxon>
    </lineage>
</organism>
<feature type="signal peptide" evidence="8">
    <location>
        <begin position="1"/>
        <end position="24"/>
    </location>
</feature>
<keyword evidence="5 8" id="KW-0732">Signal</keyword>
<dbReference type="Pfam" id="PF03349">
    <property type="entry name" value="Toluene_X"/>
    <property type="match status" value="1"/>
</dbReference>
<dbReference type="PANTHER" id="PTHR35093:SF8">
    <property type="entry name" value="OUTER MEMBRANE PROTEIN NMB0088-RELATED"/>
    <property type="match status" value="1"/>
</dbReference>
<protein>
    <submittedName>
        <fullName evidence="9">Long-chain fatty acid transporter</fullName>
    </submittedName>
</protein>
<proteinExistence type="inferred from homology"/>
<keyword evidence="10" id="KW-1185">Reference proteome</keyword>
<keyword evidence="3" id="KW-1134">Transmembrane beta strand</keyword>
<comment type="similarity">
    <text evidence="2">Belongs to the OmpP1/FadL family.</text>
</comment>
<accession>A0A133XIA4</accession>
<dbReference type="EMBL" id="LODL01000019">
    <property type="protein sequence ID" value="KXB30662.1"/>
    <property type="molecule type" value="Genomic_DNA"/>
</dbReference>
<evidence type="ECO:0000256" key="5">
    <source>
        <dbReference type="ARBA" id="ARBA00022729"/>
    </source>
</evidence>
<evidence type="ECO:0000256" key="4">
    <source>
        <dbReference type="ARBA" id="ARBA00022692"/>
    </source>
</evidence>
<dbReference type="GO" id="GO:0009279">
    <property type="term" value="C:cell outer membrane"/>
    <property type="evidence" value="ECO:0007669"/>
    <property type="project" value="UniProtKB-SubCell"/>
</dbReference>
<feature type="chain" id="PRO_5007459718" evidence="8">
    <location>
        <begin position="25"/>
        <end position="426"/>
    </location>
</feature>
<comment type="caution">
    <text evidence="9">The sequence shown here is derived from an EMBL/GenBank/DDBJ whole genome shotgun (WGS) entry which is preliminary data.</text>
</comment>
<keyword evidence="4" id="KW-0812">Transmembrane</keyword>
<evidence type="ECO:0000256" key="3">
    <source>
        <dbReference type="ARBA" id="ARBA00022452"/>
    </source>
</evidence>
<evidence type="ECO:0000313" key="10">
    <source>
        <dbReference type="Proteomes" id="UP000070186"/>
    </source>
</evidence>
<gene>
    <name evidence="9" type="ORF">AT959_07945</name>
</gene>
<dbReference type="STRING" id="281362.AT959_07945"/>
<evidence type="ECO:0000256" key="1">
    <source>
        <dbReference type="ARBA" id="ARBA00004571"/>
    </source>
</evidence>
<comment type="subcellular location">
    <subcellularLocation>
        <location evidence="1">Cell outer membrane</location>
        <topology evidence="1">Multi-pass membrane protein</topology>
    </subcellularLocation>
</comment>
<dbReference type="Gene3D" id="2.40.160.60">
    <property type="entry name" value="Outer membrane protein transport protein (OMPP1/FadL/TodX)"/>
    <property type="match status" value="1"/>
</dbReference>
<dbReference type="GO" id="GO:0015483">
    <property type="term" value="F:long-chain fatty acid transporting porin activity"/>
    <property type="evidence" value="ECO:0007669"/>
    <property type="project" value="TreeGrafter"/>
</dbReference>
<dbReference type="SUPFAM" id="SSF56935">
    <property type="entry name" value="Porins"/>
    <property type="match status" value="1"/>
</dbReference>
<dbReference type="InterPro" id="IPR005017">
    <property type="entry name" value="OMPP1/FadL/TodX"/>
</dbReference>
<dbReference type="AlphaFoldDB" id="A0A133XIA4"/>
<evidence type="ECO:0000256" key="7">
    <source>
        <dbReference type="ARBA" id="ARBA00023237"/>
    </source>
</evidence>